<dbReference type="InterPro" id="IPR024294">
    <property type="entry name" value="DUF3810"/>
</dbReference>
<dbReference type="Proteomes" id="UP000664545">
    <property type="component" value="Unassembled WGS sequence"/>
</dbReference>
<feature type="transmembrane region" description="Helical" evidence="1">
    <location>
        <begin position="64"/>
        <end position="85"/>
    </location>
</feature>
<sequence>MIKLASFRIPLLYAVCAPLLGLSLVHIARANPEFSQWYASSAFQIFPNIVGRLFSLLPFSALEIGLYLLPLFVIFGILNLIANLFTAEERKRVPQQLLKTSVTIACFASTILLMVLLTCSMNYNRNGIAKDIDIVVTASSHEDLVKLTALLIDDLAGLSTQIQPSTDGTFQMDPVAIKNESKQAMFSLGEKYSSLSGYYPNPKPILMSSWMSNINLTGIFSPYTIEANYNQDVPDYLIPYTICHELAHLRGYIREDEAGFIAYLACSSSDSASLQYSGKLNALSYVLSALYRDSSKEEYERIIATLPEQARTDLIAEQEYWRQHESTASEIATNANDKYLKANAQSDGVKSYGRIVDLLLAYHKTNALAV</sequence>
<proteinExistence type="predicted"/>
<reference evidence="2" key="1">
    <citation type="submission" date="2021-02" db="EMBL/GenBank/DDBJ databases">
        <title>Abyssanaerobacter marinus gen.nov., sp., nov, anaerobic bacterium isolated from the Onnuri vent field of Indian Ocean and suggestion of Mogibacteriaceae fam. nov., and proposal of reclassification of ambiguous this family's genus member.</title>
        <authorList>
            <person name="Kim Y.J."/>
            <person name="Yang J.-A."/>
        </authorList>
    </citation>
    <scope>NUCLEOTIDE SEQUENCE</scope>
    <source>
        <strain evidence="2">DSM 2634</strain>
    </source>
</reference>
<evidence type="ECO:0000313" key="3">
    <source>
        <dbReference type="Proteomes" id="UP000664545"/>
    </source>
</evidence>
<name>A0A939IGY2_CLOAM</name>
<keyword evidence="1" id="KW-0472">Membrane</keyword>
<feature type="transmembrane region" description="Helical" evidence="1">
    <location>
        <begin position="97"/>
        <end position="117"/>
    </location>
</feature>
<dbReference type="RefSeq" id="WP_206582984.1">
    <property type="nucleotide sequence ID" value="NZ_JAFJZZ010000006.1"/>
</dbReference>
<keyword evidence="1" id="KW-1133">Transmembrane helix</keyword>
<dbReference type="Pfam" id="PF12725">
    <property type="entry name" value="DUF3810"/>
    <property type="match status" value="1"/>
</dbReference>
<dbReference type="AlphaFoldDB" id="A0A939IGY2"/>
<keyword evidence="1" id="KW-0812">Transmembrane</keyword>
<evidence type="ECO:0000256" key="1">
    <source>
        <dbReference type="SAM" id="Phobius"/>
    </source>
</evidence>
<evidence type="ECO:0000313" key="2">
    <source>
        <dbReference type="EMBL" id="MBN7774145.1"/>
    </source>
</evidence>
<dbReference type="EMBL" id="JAFJZZ010000006">
    <property type="protein sequence ID" value="MBN7774145.1"/>
    <property type="molecule type" value="Genomic_DNA"/>
</dbReference>
<keyword evidence="3" id="KW-1185">Reference proteome</keyword>
<gene>
    <name evidence="2" type="ORF">JYB65_12285</name>
</gene>
<protein>
    <submittedName>
        <fullName evidence="2">DUF3810 domain-containing protein</fullName>
    </submittedName>
</protein>
<comment type="caution">
    <text evidence="2">The sequence shown here is derived from an EMBL/GenBank/DDBJ whole genome shotgun (WGS) entry which is preliminary data.</text>
</comment>
<accession>A0A939IGY2</accession>
<organism evidence="2 3">
    <name type="scientific">Clostridium aminobutyricum</name>
    <dbReference type="NCBI Taxonomy" id="33953"/>
    <lineage>
        <taxon>Bacteria</taxon>
        <taxon>Bacillati</taxon>
        <taxon>Bacillota</taxon>
        <taxon>Clostridia</taxon>
        <taxon>Eubacteriales</taxon>
        <taxon>Clostridiaceae</taxon>
        <taxon>Clostridium</taxon>
    </lineage>
</organism>